<dbReference type="Proteomes" id="UP000008037">
    <property type="component" value="Chromosome"/>
</dbReference>
<keyword evidence="3" id="KW-1185">Reference proteome</keyword>
<proteinExistence type="predicted"/>
<evidence type="ECO:0000313" key="2">
    <source>
        <dbReference type="EMBL" id="AFU59077.1"/>
    </source>
</evidence>
<feature type="transmembrane region" description="Helical" evidence="1">
    <location>
        <begin position="104"/>
        <end position="122"/>
    </location>
</feature>
<dbReference type="InParanoid" id="K0IKP3"/>
<dbReference type="KEGG" id="nga:Ngar_c21470"/>
<keyword evidence="1" id="KW-0812">Transmembrane</keyword>
<evidence type="ECO:0000313" key="3">
    <source>
        <dbReference type="Proteomes" id="UP000008037"/>
    </source>
</evidence>
<organism evidence="2 3">
    <name type="scientific">Nitrososphaera gargensis (strain Ga9.2)</name>
    <dbReference type="NCBI Taxonomy" id="1237085"/>
    <lineage>
        <taxon>Archaea</taxon>
        <taxon>Nitrososphaerota</taxon>
        <taxon>Nitrososphaeria</taxon>
        <taxon>Nitrososphaerales</taxon>
        <taxon>Nitrososphaeraceae</taxon>
        <taxon>Nitrososphaera</taxon>
    </lineage>
</organism>
<dbReference type="HOGENOM" id="CLU_142654_0_0_2"/>
<sequence length="127" mass="13776">MFTPIHEIGHRLVCISEGYQSVIAFDIRGGHQMCSGEVANQLLYNFAGGLSELIASVGLVLTGLLLLKKSGPVSDRLAFAVDIVMKIVAEGFLTEMYSPGVFDILITAIQLASLFGFVIYFAEKDMD</sequence>
<name>K0IKP3_NITGG</name>
<dbReference type="EMBL" id="CP002408">
    <property type="protein sequence ID" value="AFU59077.1"/>
    <property type="molecule type" value="Genomic_DNA"/>
</dbReference>
<accession>K0IKP3</accession>
<dbReference type="AlphaFoldDB" id="K0IKP3"/>
<feature type="transmembrane region" description="Helical" evidence="1">
    <location>
        <begin position="42"/>
        <end position="67"/>
    </location>
</feature>
<gene>
    <name evidence="2" type="ordered locus">Ngar_c21470</name>
</gene>
<keyword evidence="1" id="KW-0472">Membrane</keyword>
<protein>
    <submittedName>
        <fullName evidence="2">Uncharacterized protein</fullName>
    </submittedName>
</protein>
<evidence type="ECO:0000256" key="1">
    <source>
        <dbReference type="SAM" id="Phobius"/>
    </source>
</evidence>
<dbReference type="RefSeq" id="WP_015019612.1">
    <property type="nucleotide sequence ID" value="NC_018719.1"/>
</dbReference>
<reference evidence="2 3" key="1">
    <citation type="journal article" date="2012" name="Environ. Microbiol.">
        <title>The genome of the ammonia-oxidizing Candidatus Nitrososphaera gargensis: insights into metabolic versatility and environmental adaptations.</title>
        <authorList>
            <person name="Spang A."/>
            <person name="Poehlein A."/>
            <person name="Offre P."/>
            <person name="Zumbragel S."/>
            <person name="Haider S."/>
            <person name="Rychlik N."/>
            <person name="Nowka B."/>
            <person name="Schmeisser C."/>
            <person name="Lebedeva E.V."/>
            <person name="Rattei T."/>
            <person name="Bohm C."/>
            <person name="Schmid M."/>
            <person name="Galushko A."/>
            <person name="Hatzenpichler R."/>
            <person name="Weinmaier T."/>
            <person name="Daniel R."/>
            <person name="Schleper C."/>
            <person name="Spieck E."/>
            <person name="Streit W."/>
            <person name="Wagner M."/>
        </authorList>
    </citation>
    <scope>NUCLEOTIDE SEQUENCE [LARGE SCALE GENOMIC DNA]</scope>
    <source>
        <strain evidence="3">Ga9.2</strain>
    </source>
</reference>
<dbReference type="BioCyc" id="CNIT1237085:G1324-2145-MONOMER"/>
<keyword evidence="1" id="KW-1133">Transmembrane helix</keyword>
<dbReference type="GeneID" id="13796010"/>